<evidence type="ECO:0000259" key="2">
    <source>
        <dbReference type="Pfam" id="PF00082"/>
    </source>
</evidence>
<sequence>MKKNKSILSISLGEYFSVERDAETINFIKENFENLNAKGIVVITSSGNNANNIITEYKNEKYIRLPCALDSVICVGSIDNYGYYSDPYLTLGAAMDMKYMNPNNYSRAPFSNYGEKVNILAPGLRRYDP</sequence>
<evidence type="ECO:0000313" key="4">
    <source>
        <dbReference type="Proteomes" id="UP000193719"/>
    </source>
</evidence>
<feature type="domain" description="Peptidase S8/S53" evidence="2">
    <location>
        <begin position="3"/>
        <end position="123"/>
    </location>
</feature>
<accession>A0A1Y1VFM2</accession>
<keyword evidence="4" id="KW-1185">Reference proteome</keyword>
<organism evidence="3 4">
    <name type="scientific">Piromyces finnis</name>
    <dbReference type="NCBI Taxonomy" id="1754191"/>
    <lineage>
        <taxon>Eukaryota</taxon>
        <taxon>Fungi</taxon>
        <taxon>Fungi incertae sedis</taxon>
        <taxon>Chytridiomycota</taxon>
        <taxon>Chytridiomycota incertae sedis</taxon>
        <taxon>Neocallimastigomycetes</taxon>
        <taxon>Neocallimastigales</taxon>
        <taxon>Neocallimastigaceae</taxon>
        <taxon>Piromyces</taxon>
    </lineage>
</organism>
<dbReference type="PROSITE" id="PS51892">
    <property type="entry name" value="SUBTILASE"/>
    <property type="match status" value="1"/>
</dbReference>
<dbReference type="OrthoDB" id="1896086at2759"/>
<dbReference type="InterPro" id="IPR000209">
    <property type="entry name" value="Peptidase_S8/S53_dom"/>
</dbReference>
<dbReference type="GO" id="GO:0006508">
    <property type="term" value="P:proteolysis"/>
    <property type="evidence" value="ECO:0007669"/>
    <property type="project" value="InterPro"/>
</dbReference>
<name>A0A1Y1VFM2_9FUNG</name>
<dbReference type="Proteomes" id="UP000193719">
    <property type="component" value="Unassembled WGS sequence"/>
</dbReference>
<dbReference type="GO" id="GO:0004252">
    <property type="term" value="F:serine-type endopeptidase activity"/>
    <property type="evidence" value="ECO:0007669"/>
    <property type="project" value="InterPro"/>
</dbReference>
<evidence type="ECO:0000256" key="1">
    <source>
        <dbReference type="PROSITE-ProRule" id="PRU01240"/>
    </source>
</evidence>
<reference evidence="3 4" key="2">
    <citation type="submission" date="2016-08" db="EMBL/GenBank/DDBJ databases">
        <title>Pervasive Adenine N6-methylation of Active Genes in Fungi.</title>
        <authorList>
            <consortium name="DOE Joint Genome Institute"/>
            <person name="Mondo S.J."/>
            <person name="Dannebaum R.O."/>
            <person name="Kuo R.C."/>
            <person name="Labutti K."/>
            <person name="Haridas S."/>
            <person name="Kuo A."/>
            <person name="Salamov A."/>
            <person name="Ahrendt S.R."/>
            <person name="Lipzen A."/>
            <person name="Sullivan W."/>
            <person name="Andreopoulos W.B."/>
            <person name="Clum A."/>
            <person name="Lindquist E."/>
            <person name="Daum C."/>
            <person name="Ramamoorthy G.K."/>
            <person name="Gryganskyi A."/>
            <person name="Culley D."/>
            <person name="Magnuson J.K."/>
            <person name="James T.Y."/>
            <person name="O'Malley M.A."/>
            <person name="Stajich J.E."/>
            <person name="Spatafora J.W."/>
            <person name="Visel A."/>
            <person name="Grigoriev I.V."/>
        </authorList>
    </citation>
    <scope>NUCLEOTIDE SEQUENCE [LARGE SCALE GENOMIC DNA]</scope>
    <source>
        <strain evidence="4">finn</strain>
    </source>
</reference>
<dbReference type="Gene3D" id="3.40.50.200">
    <property type="entry name" value="Peptidase S8/S53 domain"/>
    <property type="match status" value="1"/>
</dbReference>
<proteinExistence type="inferred from homology"/>
<protein>
    <recommendedName>
        <fullName evidence="2">Peptidase S8/S53 domain-containing protein</fullName>
    </recommendedName>
</protein>
<gene>
    <name evidence="3" type="ORF">BCR36DRAFT_284057</name>
</gene>
<evidence type="ECO:0000313" key="3">
    <source>
        <dbReference type="EMBL" id="ORX53751.1"/>
    </source>
</evidence>
<comment type="similarity">
    <text evidence="1">Belongs to the peptidase S8 family.</text>
</comment>
<dbReference type="InterPro" id="IPR036852">
    <property type="entry name" value="Peptidase_S8/S53_dom_sf"/>
</dbReference>
<dbReference type="AlphaFoldDB" id="A0A1Y1VFM2"/>
<reference evidence="3 4" key="1">
    <citation type="submission" date="2016-08" db="EMBL/GenBank/DDBJ databases">
        <title>Genomes of anaerobic fungi encode conserved fungal cellulosomes for biomass hydrolysis.</title>
        <authorList>
            <consortium name="DOE Joint Genome Institute"/>
            <person name="Haitjema C.H."/>
            <person name="Gilmore S.P."/>
            <person name="Henske J.K."/>
            <person name="Solomon K.V."/>
            <person name="De Groot R."/>
            <person name="Kuo A."/>
            <person name="Mondo S.J."/>
            <person name="Salamov A.A."/>
            <person name="Labutti K."/>
            <person name="Zhao Z."/>
            <person name="Chiniquy J."/>
            <person name="Barry K."/>
            <person name="Brewer H.M."/>
            <person name="Purvine S.O."/>
            <person name="Wright A.T."/>
            <person name="Boxma B."/>
            <person name="Van Alen T."/>
            <person name="Hackstein J.H."/>
            <person name="Baker S.E."/>
            <person name="Grigoriev I.V."/>
            <person name="O'Malley M.A."/>
        </authorList>
    </citation>
    <scope>NUCLEOTIDE SEQUENCE [LARGE SCALE GENOMIC DNA]</scope>
    <source>
        <strain evidence="4">finn</strain>
    </source>
</reference>
<dbReference type="EMBL" id="MCFH01000012">
    <property type="protein sequence ID" value="ORX53751.1"/>
    <property type="molecule type" value="Genomic_DNA"/>
</dbReference>
<comment type="caution">
    <text evidence="3">The sequence shown here is derived from an EMBL/GenBank/DDBJ whole genome shotgun (WGS) entry which is preliminary data.</text>
</comment>
<comment type="caution">
    <text evidence="1">Lacks conserved residue(s) required for the propagation of feature annotation.</text>
</comment>
<dbReference type="SUPFAM" id="SSF52743">
    <property type="entry name" value="Subtilisin-like"/>
    <property type="match status" value="1"/>
</dbReference>
<dbReference type="Pfam" id="PF00082">
    <property type="entry name" value="Peptidase_S8"/>
    <property type="match status" value="1"/>
</dbReference>